<dbReference type="FunFam" id="4.10.280.10:FF:000085">
    <property type="entry name" value="Transcription factor bHLH126"/>
    <property type="match status" value="1"/>
</dbReference>
<dbReference type="PANTHER" id="PTHR13935">
    <property type="entry name" value="ACHAETE-SCUTE TRANSCRIPTION FACTOR-RELATED"/>
    <property type="match status" value="1"/>
</dbReference>
<keyword evidence="6" id="KW-0539">Nucleus</keyword>
<evidence type="ECO:0000256" key="3">
    <source>
        <dbReference type="ARBA" id="ARBA00023015"/>
    </source>
</evidence>
<sequence length="264" mass="30475">MISMDYVSSVFNLDQLTDYELSQTFSNPCQLRNTIQNDQQISSPIDDQYQYRRRKSSVAFDDDIVNNNPNETKKKKKIMHRDIERQRRQEMATLYASLRSALPLEYLKGKRSISDHMHEAVKYIKHLQNKIQGLSDKREKLQRMSHSYNSSTSNIGQEDHLQGSRQDLVTVKPCWAGMEVVINTAITQGVPLSKVFQVLTEEGFSILNCTSTKFNGRLLHTIESEVSHGRNIDMFEIQQKLAKIMIIHPLNQLAVDLDFLPQTD</sequence>
<evidence type="ECO:0000256" key="6">
    <source>
        <dbReference type="ARBA" id="ARBA00023242"/>
    </source>
</evidence>
<comment type="subunit">
    <text evidence="2">Homodimer.</text>
</comment>
<dbReference type="EMBL" id="JARAOO010000010">
    <property type="protein sequence ID" value="KAJ7952404.1"/>
    <property type="molecule type" value="Genomic_DNA"/>
</dbReference>
<name>A0AAD7L6P4_QUISA</name>
<protein>
    <submittedName>
        <fullName evidence="8">Transcription factor</fullName>
    </submittedName>
</protein>
<dbReference type="SMART" id="SM00353">
    <property type="entry name" value="HLH"/>
    <property type="match status" value="1"/>
</dbReference>
<dbReference type="KEGG" id="qsa:O6P43_024256"/>
<dbReference type="PANTHER" id="PTHR13935:SF155">
    <property type="entry name" value="TRANSCRIPTION FACTOR BHLH120-LIKE"/>
    <property type="match status" value="1"/>
</dbReference>
<keyword evidence="9" id="KW-1185">Reference proteome</keyword>
<feature type="domain" description="BHLH" evidence="7">
    <location>
        <begin position="75"/>
        <end position="127"/>
    </location>
</feature>
<dbReference type="InterPro" id="IPR011598">
    <property type="entry name" value="bHLH_dom"/>
</dbReference>
<dbReference type="CDD" id="cd18914">
    <property type="entry name" value="bHLH_AtORG2_like"/>
    <property type="match status" value="1"/>
</dbReference>
<evidence type="ECO:0000256" key="2">
    <source>
        <dbReference type="ARBA" id="ARBA00011738"/>
    </source>
</evidence>
<evidence type="ECO:0000256" key="5">
    <source>
        <dbReference type="ARBA" id="ARBA00023163"/>
    </source>
</evidence>
<dbReference type="GO" id="GO:0000977">
    <property type="term" value="F:RNA polymerase II transcription regulatory region sequence-specific DNA binding"/>
    <property type="evidence" value="ECO:0007669"/>
    <property type="project" value="TreeGrafter"/>
</dbReference>
<dbReference type="GO" id="GO:0000981">
    <property type="term" value="F:DNA-binding transcription factor activity, RNA polymerase II-specific"/>
    <property type="evidence" value="ECO:0007669"/>
    <property type="project" value="TreeGrafter"/>
</dbReference>
<dbReference type="Gene3D" id="4.10.280.10">
    <property type="entry name" value="Helix-loop-helix DNA-binding domain"/>
    <property type="match status" value="1"/>
</dbReference>
<keyword evidence="4" id="KW-0238">DNA-binding</keyword>
<evidence type="ECO:0000256" key="4">
    <source>
        <dbReference type="ARBA" id="ARBA00023125"/>
    </source>
</evidence>
<reference evidence="8" key="1">
    <citation type="journal article" date="2023" name="Science">
        <title>Elucidation of the pathway for biosynthesis of saponin adjuvants from the soapbark tree.</title>
        <authorList>
            <person name="Reed J."/>
            <person name="Orme A."/>
            <person name="El-Demerdash A."/>
            <person name="Owen C."/>
            <person name="Martin L.B.B."/>
            <person name="Misra R.C."/>
            <person name="Kikuchi S."/>
            <person name="Rejzek M."/>
            <person name="Martin A.C."/>
            <person name="Harkess A."/>
            <person name="Leebens-Mack J."/>
            <person name="Louveau T."/>
            <person name="Stephenson M.J."/>
            <person name="Osbourn A."/>
        </authorList>
    </citation>
    <scope>NUCLEOTIDE SEQUENCE</scope>
    <source>
        <strain evidence="8">S10</strain>
    </source>
</reference>
<evidence type="ECO:0000313" key="9">
    <source>
        <dbReference type="Proteomes" id="UP001163823"/>
    </source>
</evidence>
<organism evidence="8 9">
    <name type="scientific">Quillaja saponaria</name>
    <name type="common">Soap bark tree</name>
    <dbReference type="NCBI Taxonomy" id="32244"/>
    <lineage>
        <taxon>Eukaryota</taxon>
        <taxon>Viridiplantae</taxon>
        <taxon>Streptophyta</taxon>
        <taxon>Embryophyta</taxon>
        <taxon>Tracheophyta</taxon>
        <taxon>Spermatophyta</taxon>
        <taxon>Magnoliopsida</taxon>
        <taxon>eudicotyledons</taxon>
        <taxon>Gunneridae</taxon>
        <taxon>Pentapetalae</taxon>
        <taxon>rosids</taxon>
        <taxon>fabids</taxon>
        <taxon>Fabales</taxon>
        <taxon>Quillajaceae</taxon>
        <taxon>Quillaja</taxon>
    </lineage>
</organism>
<evidence type="ECO:0000313" key="8">
    <source>
        <dbReference type="EMBL" id="KAJ7952404.1"/>
    </source>
</evidence>
<dbReference type="GO" id="GO:0046983">
    <property type="term" value="F:protein dimerization activity"/>
    <property type="evidence" value="ECO:0007669"/>
    <property type="project" value="InterPro"/>
</dbReference>
<dbReference type="GO" id="GO:0090575">
    <property type="term" value="C:RNA polymerase II transcription regulator complex"/>
    <property type="evidence" value="ECO:0007669"/>
    <property type="project" value="TreeGrafter"/>
</dbReference>
<dbReference type="InterPro" id="IPR015660">
    <property type="entry name" value="MASH1/Ascl1a-like"/>
</dbReference>
<dbReference type="InterPro" id="IPR036638">
    <property type="entry name" value="HLH_DNA-bd_sf"/>
</dbReference>
<proteinExistence type="predicted"/>
<evidence type="ECO:0000256" key="1">
    <source>
        <dbReference type="ARBA" id="ARBA00004123"/>
    </source>
</evidence>
<gene>
    <name evidence="8" type="ORF">O6P43_024256</name>
</gene>
<dbReference type="Proteomes" id="UP001163823">
    <property type="component" value="Chromosome 10"/>
</dbReference>
<accession>A0AAD7L6P4</accession>
<dbReference type="AlphaFoldDB" id="A0AAD7L6P4"/>
<keyword evidence="3" id="KW-0805">Transcription regulation</keyword>
<dbReference type="SUPFAM" id="SSF47459">
    <property type="entry name" value="HLH, helix-loop-helix DNA-binding domain"/>
    <property type="match status" value="1"/>
</dbReference>
<dbReference type="PROSITE" id="PS50888">
    <property type="entry name" value="BHLH"/>
    <property type="match status" value="1"/>
</dbReference>
<keyword evidence="5" id="KW-0804">Transcription</keyword>
<evidence type="ECO:0000259" key="7">
    <source>
        <dbReference type="PROSITE" id="PS50888"/>
    </source>
</evidence>
<comment type="subcellular location">
    <subcellularLocation>
        <location evidence="1">Nucleus</location>
    </subcellularLocation>
</comment>
<comment type="caution">
    <text evidence="8">The sequence shown here is derived from an EMBL/GenBank/DDBJ whole genome shotgun (WGS) entry which is preliminary data.</text>
</comment>
<dbReference type="Pfam" id="PF00010">
    <property type="entry name" value="HLH"/>
    <property type="match status" value="1"/>
</dbReference>